<evidence type="ECO:0000256" key="6">
    <source>
        <dbReference type="ARBA" id="ARBA00022525"/>
    </source>
</evidence>
<dbReference type="KEGG" id="aful:116501554"/>
<name>A0A6J3EIL6_AYTFU</name>
<keyword evidence="10" id="KW-1015">Disulfide bond</keyword>
<feature type="compositionally biased region" description="Pro residues" evidence="14">
    <location>
        <begin position="56"/>
        <end position="65"/>
    </location>
</feature>
<dbReference type="GeneID" id="116501554"/>
<dbReference type="EC" id="2.3.2.5" evidence="4"/>
<evidence type="ECO:0000256" key="13">
    <source>
        <dbReference type="ARBA" id="ARBA00042699"/>
    </source>
</evidence>
<evidence type="ECO:0000256" key="2">
    <source>
        <dbReference type="ARBA" id="ARBA00004613"/>
    </source>
</evidence>
<evidence type="ECO:0000256" key="10">
    <source>
        <dbReference type="ARBA" id="ARBA00023157"/>
    </source>
</evidence>
<dbReference type="Proteomes" id="UP000504639">
    <property type="component" value="Unplaced"/>
</dbReference>
<comment type="catalytic activity">
    <reaction evidence="1">
        <text>N-terminal L-glutaminyl-[peptide] = N-terminal 5-oxo-L-prolyl-[peptide] + NH4(+)</text>
        <dbReference type="Rhea" id="RHEA:23652"/>
        <dbReference type="Rhea" id="RHEA-COMP:11736"/>
        <dbReference type="Rhea" id="RHEA-COMP:11846"/>
        <dbReference type="ChEBI" id="CHEBI:28938"/>
        <dbReference type="ChEBI" id="CHEBI:64722"/>
        <dbReference type="ChEBI" id="CHEBI:87215"/>
        <dbReference type="EC" id="2.3.2.5"/>
    </reaction>
</comment>
<dbReference type="GO" id="GO:0016603">
    <property type="term" value="F:glutaminyl-peptide cyclotransferase activity"/>
    <property type="evidence" value="ECO:0007669"/>
    <property type="project" value="UniProtKB-EC"/>
</dbReference>
<evidence type="ECO:0000256" key="4">
    <source>
        <dbReference type="ARBA" id="ARBA00012012"/>
    </source>
</evidence>
<dbReference type="PRINTS" id="PR01217">
    <property type="entry name" value="PRICHEXTENSN"/>
</dbReference>
<organism evidence="16 17">
    <name type="scientific">Aythya fuligula</name>
    <name type="common">Tufted duck</name>
    <name type="synonym">Anas fuligula</name>
    <dbReference type="NCBI Taxonomy" id="219594"/>
    <lineage>
        <taxon>Eukaryota</taxon>
        <taxon>Metazoa</taxon>
        <taxon>Chordata</taxon>
        <taxon>Craniata</taxon>
        <taxon>Vertebrata</taxon>
        <taxon>Euteleostomi</taxon>
        <taxon>Archelosauria</taxon>
        <taxon>Archosauria</taxon>
        <taxon>Dinosauria</taxon>
        <taxon>Saurischia</taxon>
        <taxon>Theropoda</taxon>
        <taxon>Coelurosauria</taxon>
        <taxon>Aves</taxon>
        <taxon>Neognathae</taxon>
        <taxon>Galloanserae</taxon>
        <taxon>Anseriformes</taxon>
        <taxon>Anatidae</taxon>
        <taxon>Aythyinae</taxon>
        <taxon>Aythya</taxon>
    </lineage>
</organism>
<evidence type="ECO:0000256" key="9">
    <source>
        <dbReference type="ARBA" id="ARBA00022833"/>
    </source>
</evidence>
<dbReference type="GO" id="GO:0005576">
    <property type="term" value="C:extracellular region"/>
    <property type="evidence" value="ECO:0007669"/>
    <property type="project" value="UniProtKB-SubCell"/>
</dbReference>
<dbReference type="InterPro" id="IPR007484">
    <property type="entry name" value="Peptidase_M28"/>
</dbReference>
<comment type="similarity">
    <text evidence="3">Belongs to the glutaminyl-peptide cyclotransferase family.</text>
</comment>
<evidence type="ECO:0000256" key="5">
    <source>
        <dbReference type="ARBA" id="ARBA00016861"/>
    </source>
</evidence>
<dbReference type="FunFam" id="3.40.630.10:FF:000029">
    <property type="entry name" value="Glutaminyl-peptide cyclotransferase"/>
    <property type="match status" value="1"/>
</dbReference>
<evidence type="ECO:0000256" key="1">
    <source>
        <dbReference type="ARBA" id="ARBA00000001"/>
    </source>
</evidence>
<keyword evidence="9" id="KW-0862">Zinc</keyword>
<dbReference type="RefSeq" id="XP_032063049.1">
    <property type="nucleotide sequence ID" value="XM_032207158.1"/>
</dbReference>
<dbReference type="Gene3D" id="3.40.630.10">
    <property type="entry name" value="Zn peptidases"/>
    <property type="match status" value="1"/>
</dbReference>
<dbReference type="PANTHER" id="PTHR12283:SF3">
    <property type="entry name" value="GLUTAMINYL-PEPTIDE CYCLOTRANSFERASE-LIKE PROTEIN"/>
    <property type="match status" value="1"/>
</dbReference>
<feature type="compositionally biased region" description="Pro residues" evidence="14">
    <location>
        <begin position="1"/>
        <end position="13"/>
    </location>
</feature>
<dbReference type="PANTHER" id="PTHR12283">
    <property type="entry name" value="GLUTAMINYL-PEPTIDE CYCLOTRANSFERASE"/>
    <property type="match status" value="1"/>
</dbReference>
<keyword evidence="8" id="KW-0479">Metal-binding</keyword>
<evidence type="ECO:0000259" key="15">
    <source>
        <dbReference type="Pfam" id="PF04389"/>
    </source>
</evidence>
<evidence type="ECO:0000313" key="16">
    <source>
        <dbReference type="Proteomes" id="UP000504639"/>
    </source>
</evidence>
<comment type="subcellular location">
    <subcellularLocation>
        <location evidence="2">Secreted</location>
    </subcellularLocation>
</comment>
<dbReference type="CDD" id="cd03880">
    <property type="entry name" value="M28_QC_like"/>
    <property type="match status" value="1"/>
</dbReference>
<sequence length="504" mass="54390">MGVTPPVVPPPRRFPADGATTASPSLSPSPSPTPLRMRLSLLPPALRKRGRVPASKPRPTPPPRPRPLRETTPPTKPRPSTKPHPLSRNHTRLSKTTPPSRRPRPPPGWPRPRAMRKGAGGSRRPRAAGSGPGPGPVAVPLPLPVPGLCPRLRGCPRPLPPLLLALAAAAAILYAAWPAGERGTGGGPPPRAPPSEQDLRSLLGGLHPPRLRDAFLRPLLRERPPGSAGSLAARQHIADRLAALPAGWHLELDAFEATTPRGPVAFASLVATLAPAAPRRLALACHYDTKVLPPGPPPARLPFLGATDSAVPCAMLLELAAALDRPLRRAKDRGAEVTLQLLFLDGEEAFEEWSATDSLYGARHLAARMAATRHGPHGTQITAMSLLVLLDLLGTQHPAIHSHFPRTHHWFLRLVAIEKRLRNLGLLHASPKDQPFFRLSPPPGPVEDDHVPFLQRGVPVLHLIPMPFPWVWHTTEDNEANLHLPTVEDLCKILAAFVAEFLQL</sequence>
<keyword evidence="7" id="KW-0808">Transferase</keyword>
<feature type="region of interest" description="Disordered" evidence="14">
    <location>
        <begin position="1"/>
        <end position="135"/>
    </location>
</feature>
<evidence type="ECO:0000256" key="14">
    <source>
        <dbReference type="SAM" id="MobiDB-lite"/>
    </source>
</evidence>
<reference evidence="17" key="1">
    <citation type="submission" date="2025-08" db="UniProtKB">
        <authorList>
            <consortium name="RefSeq"/>
        </authorList>
    </citation>
    <scope>IDENTIFICATION</scope>
    <source>
        <tissue evidence="17">Lung</tissue>
    </source>
</reference>
<dbReference type="GO" id="GO:0008270">
    <property type="term" value="F:zinc ion binding"/>
    <property type="evidence" value="ECO:0007669"/>
    <property type="project" value="TreeGrafter"/>
</dbReference>
<dbReference type="InterPro" id="IPR040234">
    <property type="entry name" value="QC/QCL"/>
</dbReference>
<dbReference type="AlphaFoldDB" id="A0A6J3EIL6"/>
<evidence type="ECO:0000256" key="7">
    <source>
        <dbReference type="ARBA" id="ARBA00022679"/>
    </source>
</evidence>
<evidence type="ECO:0000256" key="3">
    <source>
        <dbReference type="ARBA" id="ARBA00006014"/>
    </source>
</evidence>
<evidence type="ECO:0000313" key="17">
    <source>
        <dbReference type="RefSeq" id="XP_032063049.1"/>
    </source>
</evidence>
<evidence type="ECO:0000256" key="12">
    <source>
        <dbReference type="ARBA" id="ARBA00033159"/>
    </source>
</evidence>
<gene>
    <name evidence="17" type="primary">LOC116501554</name>
</gene>
<keyword evidence="6" id="KW-0964">Secreted</keyword>
<dbReference type="InterPro" id="IPR037457">
    <property type="entry name" value="M28_QC"/>
</dbReference>
<feature type="compositionally biased region" description="Low complexity" evidence="14">
    <location>
        <begin position="34"/>
        <end position="45"/>
    </location>
</feature>
<protein>
    <recommendedName>
        <fullName evidence="5">Glutaminyl-peptide cyclotransferase</fullName>
        <ecNumber evidence="4">2.3.2.5</ecNumber>
    </recommendedName>
    <alternativeName>
        <fullName evidence="12">Glutaminyl cyclase</fullName>
    </alternativeName>
    <alternativeName>
        <fullName evidence="13">Glutaminyl-tRNA cyclotransferase</fullName>
    </alternativeName>
</protein>
<keyword evidence="11" id="KW-0012">Acyltransferase</keyword>
<feature type="domain" description="Peptidase M28" evidence="15">
    <location>
        <begin position="269"/>
        <end position="497"/>
    </location>
</feature>
<proteinExistence type="inferred from homology"/>
<dbReference type="Pfam" id="PF04389">
    <property type="entry name" value="Peptidase_M28"/>
    <property type="match status" value="1"/>
</dbReference>
<dbReference type="SUPFAM" id="SSF53187">
    <property type="entry name" value="Zn-dependent exopeptidases"/>
    <property type="match status" value="1"/>
</dbReference>
<evidence type="ECO:0000256" key="11">
    <source>
        <dbReference type="ARBA" id="ARBA00023315"/>
    </source>
</evidence>
<feature type="compositionally biased region" description="Basic residues" evidence="14">
    <location>
        <begin position="79"/>
        <end position="93"/>
    </location>
</feature>
<accession>A0A6J3EIL6</accession>
<keyword evidence="16" id="KW-1185">Reference proteome</keyword>
<dbReference type="InParanoid" id="A0A6J3EIL6"/>
<evidence type="ECO:0000256" key="8">
    <source>
        <dbReference type="ARBA" id="ARBA00022723"/>
    </source>
</evidence>